<keyword evidence="4 8" id="KW-0378">Hydrolase</keyword>
<keyword evidence="3" id="KW-0227">DNA damage</keyword>
<dbReference type="InterPro" id="IPR003738">
    <property type="entry name" value="SRAP"/>
</dbReference>
<proteinExistence type="inferred from homology"/>
<dbReference type="SUPFAM" id="SSF143081">
    <property type="entry name" value="BB1717-like"/>
    <property type="match status" value="1"/>
</dbReference>
<keyword evidence="7" id="KW-0456">Lyase</keyword>
<dbReference type="InterPro" id="IPR036590">
    <property type="entry name" value="SRAP-like"/>
</dbReference>
<comment type="caution">
    <text evidence="9">The sequence shown here is derived from an EMBL/GenBank/DDBJ whole genome shotgun (WGS) entry which is preliminary data.</text>
</comment>
<sequence length="218" mass="24597">MCGAYNVINDPFTHAVTEALGVSQVETRGIRVPASTIQIVTEDTNDRYLEDAKWWLLLGKDGKPNYQYATFNSRWDKLYTSPLTKTLFRTSRCIMPASGVIEGQNKQYHHITSERGALALGGIYKQYQINDETLTTASVITCPGNPKWEDIHRKSVPLMLDWEDDSLIDMWLDPTLTDSEALRHLLTPKINMNLIATPITGARDLTPRAEQIEVTADE</sequence>
<evidence type="ECO:0000313" key="10">
    <source>
        <dbReference type="Proteomes" id="UP001595533"/>
    </source>
</evidence>
<evidence type="ECO:0000256" key="5">
    <source>
        <dbReference type="ARBA" id="ARBA00023124"/>
    </source>
</evidence>
<keyword evidence="5" id="KW-0190">Covalent protein-DNA linkage</keyword>
<dbReference type="Gene3D" id="3.90.1680.10">
    <property type="entry name" value="SOS response associated peptidase-like"/>
    <property type="match status" value="1"/>
</dbReference>
<evidence type="ECO:0000256" key="1">
    <source>
        <dbReference type="ARBA" id="ARBA00008136"/>
    </source>
</evidence>
<evidence type="ECO:0000256" key="7">
    <source>
        <dbReference type="ARBA" id="ARBA00023239"/>
    </source>
</evidence>
<organism evidence="9 10">
    <name type="scientific">Marinicella sediminis</name>
    <dbReference type="NCBI Taxonomy" id="1792834"/>
    <lineage>
        <taxon>Bacteria</taxon>
        <taxon>Pseudomonadati</taxon>
        <taxon>Pseudomonadota</taxon>
        <taxon>Gammaproteobacteria</taxon>
        <taxon>Lysobacterales</taxon>
        <taxon>Marinicellaceae</taxon>
        <taxon>Marinicella</taxon>
    </lineage>
</organism>
<keyword evidence="10" id="KW-1185">Reference proteome</keyword>
<keyword evidence="6" id="KW-0238">DNA-binding</keyword>
<dbReference type="Pfam" id="PF02586">
    <property type="entry name" value="SRAP"/>
    <property type="match status" value="1"/>
</dbReference>
<accession>A0ABV7JFZ9</accession>
<dbReference type="EMBL" id="JBHRTS010000004">
    <property type="protein sequence ID" value="MFC3194322.1"/>
    <property type="molecule type" value="Genomic_DNA"/>
</dbReference>
<evidence type="ECO:0000256" key="4">
    <source>
        <dbReference type="ARBA" id="ARBA00022801"/>
    </source>
</evidence>
<name>A0ABV7JFZ9_9GAMM</name>
<evidence type="ECO:0000256" key="3">
    <source>
        <dbReference type="ARBA" id="ARBA00022763"/>
    </source>
</evidence>
<keyword evidence="2 8" id="KW-0645">Protease</keyword>
<dbReference type="RefSeq" id="WP_077410999.1">
    <property type="nucleotide sequence ID" value="NZ_JBHRTS010000004.1"/>
</dbReference>
<dbReference type="PANTHER" id="PTHR13604:SF0">
    <property type="entry name" value="ABASIC SITE PROCESSING PROTEIN HMCES"/>
    <property type="match status" value="1"/>
</dbReference>
<reference evidence="10" key="1">
    <citation type="journal article" date="2019" name="Int. J. Syst. Evol. Microbiol.">
        <title>The Global Catalogue of Microorganisms (GCM) 10K type strain sequencing project: providing services to taxonomists for standard genome sequencing and annotation.</title>
        <authorList>
            <consortium name="The Broad Institute Genomics Platform"/>
            <consortium name="The Broad Institute Genome Sequencing Center for Infectious Disease"/>
            <person name="Wu L."/>
            <person name="Ma J."/>
        </authorList>
    </citation>
    <scope>NUCLEOTIDE SEQUENCE [LARGE SCALE GENOMIC DNA]</scope>
    <source>
        <strain evidence="10">KCTC 42953</strain>
    </source>
</reference>
<dbReference type="PANTHER" id="PTHR13604">
    <property type="entry name" value="DC12-RELATED"/>
    <property type="match status" value="1"/>
</dbReference>
<protein>
    <recommendedName>
        <fullName evidence="8">Abasic site processing protein</fullName>
        <ecNumber evidence="8">3.4.-.-</ecNumber>
    </recommendedName>
</protein>
<dbReference type="Proteomes" id="UP001595533">
    <property type="component" value="Unassembled WGS sequence"/>
</dbReference>
<dbReference type="EC" id="3.4.-.-" evidence="8"/>
<evidence type="ECO:0000313" key="9">
    <source>
        <dbReference type="EMBL" id="MFC3194322.1"/>
    </source>
</evidence>
<gene>
    <name evidence="9" type="ORF">ACFODZ_08730</name>
</gene>
<evidence type="ECO:0000256" key="2">
    <source>
        <dbReference type="ARBA" id="ARBA00022670"/>
    </source>
</evidence>
<evidence type="ECO:0000256" key="8">
    <source>
        <dbReference type="RuleBase" id="RU364100"/>
    </source>
</evidence>
<comment type="similarity">
    <text evidence="1 8">Belongs to the SOS response-associated peptidase family.</text>
</comment>
<evidence type="ECO:0000256" key="6">
    <source>
        <dbReference type="ARBA" id="ARBA00023125"/>
    </source>
</evidence>